<dbReference type="EMBL" id="LT554635">
    <property type="protein sequence ID" value="SAM06738.1"/>
    <property type="molecule type" value="Genomic_DNA"/>
</dbReference>
<proteinExistence type="predicted"/>
<accession>A0A168RFF7</accession>
<keyword evidence="3" id="KW-1185">Reference proteome</keyword>
<dbReference type="AlphaFoldDB" id="A0A168RFF7"/>
<evidence type="ECO:0000313" key="2">
    <source>
        <dbReference type="EMBL" id="SAM06738.1"/>
    </source>
</evidence>
<evidence type="ECO:0000313" key="3">
    <source>
        <dbReference type="Proteomes" id="UP000078561"/>
    </source>
</evidence>
<feature type="region of interest" description="Disordered" evidence="1">
    <location>
        <begin position="1"/>
        <end position="21"/>
    </location>
</feature>
<sequence length="69" mass="7568">MQTYQDTTAPPPYQETKPKEGGIKKSIQFVGGKLFSGGCILRQARDPSVLLNLVGDTGKKAHRFFSKAQ</sequence>
<name>A0A168RFF7_ABSGL</name>
<dbReference type="InParanoid" id="A0A168RFF7"/>
<reference evidence="2" key="1">
    <citation type="submission" date="2016-04" db="EMBL/GenBank/DDBJ databases">
        <authorList>
            <person name="Evans L.H."/>
            <person name="Alamgir A."/>
            <person name="Owens N."/>
            <person name="Weber N.D."/>
            <person name="Virtaneva K."/>
            <person name="Barbian K."/>
            <person name="Babar A."/>
            <person name="Rosenke K."/>
        </authorList>
    </citation>
    <scope>NUCLEOTIDE SEQUENCE [LARGE SCALE GENOMIC DNA]</scope>
    <source>
        <strain evidence="2">CBS 101.48</strain>
    </source>
</reference>
<evidence type="ECO:0000256" key="1">
    <source>
        <dbReference type="SAM" id="MobiDB-lite"/>
    </source>
</evidence>
<gene>
    <name evidence="2" type="primary">ABSGL_12498.1 scaffold 12955</name>
</gene>
<protein>
    <submittedName>
        <fullName evidence="2">Uncharacterized protein</fullName>
    </submittedName>
</protein>
<dbReference type="Proteomes" id="UP000078561">
    <property type="component" value="Unassembled WGS sequence"/>
</dbReference>
<organism evidence="2">
    <name type="scientific">Absidia glauca</name>
    <name type="common">Pin mould</name>
    <dbReference type="NCBI Taxonomy" id="4829"/>
    <lineage>
        <taxon>Eukaryota</taxon>
        <taxon>Fungi</taxon>
        <taxon>Fungi incertae sedis</taxon>
        <taxon>Mucoromycota</taxon>
        <taxon>Mucoromycotina</taxon>
        <taxon>Mucoromycetes</taxon>
        <taxon>Mucorales</taxon>
        <taxon>Cunninghamellaceae</taxon>
        <taxon>Absidia</taxon>
    </lineage>
</organism>